<dbReference type="EC" id="4.4.1.13" evidence="2"/>
<sequence length="396" mass="46646">MENIQKRIECSQVRWDKGECRKKFGIEKEDHICLWIADSDLPLDEKINKYLENRIKYPYYGYTTLDKKFEESFLDYHKKHRNQTIKMEEVFFTPGTVVSFSHVVRAISKKQDGIAMCTPIYGPLFQVSEALQRRVEKIPLLNKNERFYLDFEKIEETIKQKDIKIFVIVNPLNPSGRVWERSELEKLVEICKKYNVYIISDEIHCDLVYEGKAFTSMLEFEKTYNRFIVLTSVNKTFNIAGVQVGWGIVKNKEILELINIKLDQSHIKCVPNIFAQALMEGCFKEGDDFIKESMNLYKTNYDWLKNYLNENANELTVMEMDSTFLPYICFKRTGISLEEMKDVLWNKAKVIVQFNDDFVDGGCTYFRINVATDFKIIQEAAKRICNVINEYKGMEK</sequence>
<gene>
    <name evidence="7" type="primary">patB</name>
    <name evidence="7" type="ORF">SCHIN_v1c04500</name>
</gene>
<dbReference type="AlphaFoldDB" id="A0A5B9Y5T9"/>
<evidence type="ECO:0000256" key="4">
    <source>
        <dbReference type="ARBA" id="ARBA00023239"/>
    </source>
</evidence>
<dbReference type="InterPro" id="IPR015422">
    <property type="entry name" value="PyrdxlP-dep_Trfase_small"/>
</dbReference>
<evidence type="ECO:0000256" key="5">
    <source>
        <dbReference type="ARBA" id="ARBA00037974"/>
    </source>
</evidence>
<dbReference type="GO" id="GO:0030170">
    <property type="term" value="F:pyridoxal phosphate binding"/>
    <property type="evidence" value="ECO:0007669"/>
    <property type="project" value="InterPro"/>
</dbReference>
<dbReference type="GO" id="GO:0047804">
    <property type="term" value="F:cysteine-S-conjugate beta-lyase activity"/>
    <property type="evidence" value="ECO:0007669"/>
    <property type="project" value="UniProtKB-EC"/>
</dbReference>
<dbReference type="Proteomes" id="UP000323144">
    <property type="component" value="Chromosome"/>
</dbReference>
<organism evidence="7 8">
    <name type="scientific">Spiroplasma chinense</name>
    <dbReference type="NCBI Taxonomy" id="216932"/>
    <lineage>
        <taxon>Bacteria</taxon>
        <taxon>Bacillati</taxon>
        <taxon>Mycoplasmatota</taxon>
        <taxon>Mollicutes</taxon>
        <taxon>Entomoplasmatales</taxon>
        <taxon>Spiroplasmataceae</taxon>
        <taxon>Spiroplasma</taxon>
    </lineage>
</organism>
<name>A0A5B9Y5T9_9MOLU</name>
<dbReference type="InterPro" id="IPR051798">
    <property type="entry name" value="Class-II_PLP-Dep_Aminotrans"/>
</dbReference>
<dbReference type="RefSeq" id="WP_166508038.1">
    <property type="nucleotide sequence ID" value="NZ_CP043026.1"/>
</dbReference>
<feature type="domain" description="Aminotransferase class I/classII large" evidence="6">
    <location>
        <begin position="60"/>
        <end position="384"/>
    </location>
</feature>
<dbReference type="SUPFAM" id="SSF53383">
    <property type="entry name" value="PLP-dependent transferases"/>
    <property type="match status" value="1"/>
</dbReference>
<keyword evidence="8" id="KW-1185">Reference proteome</keyword>
<protein>
    <recommendedName>
        <fullName evidence="2">cysteine-S-conjugate beta-lyase</fullName>
        <ecNumber evidence="2">4.4.1.13</ecNumber>
    </recommendedName>
</protein>
<evidence type="ECO:0000313" key="7">
    <source>
        <dbReference type="EMBL" id="QEH61647.1"/>
    </source>
</evidence>
<evidence type="ECO:0000256" key="3">
    <source>
        <dbReference type="ARBA" id="ARBA00022898"/>
    </source>
</evidence>
<dbReference type="Gene3D" id="3.90.1150.10">
    <property type="entry name" value="Aspartate Aminotransferase, domain 1"/>
    <property type="match status" value="1"/>
</dbReference>
<evidence type="ECO:0000259" key="6">
    <source>
        <dbReference type="Pfam" id="PF00155"/>
    </source>
</evidence>
<keyword evidence="3" id="KW-0663">Pyridoxal phosphate</keyword>
<proteinExistence type="inferred from homology"/>
<reference evidence="7 8" key="1">
    <citation type="submission" date="2019-08" db="EMBL/GenBank/DDBJ databases">
        <title>Complete genome sequence of Spiroplasma chinense CCH (DSM 19755).</title>
        <authorList>
            <person name="Shen H.-Y."/>
            <person name="Lin Y.-C."/>
            <person name="Chou L."/>
            <person name="Kuo C.-H."/>
        </authorList>
    </citation>
    <scope>NUCLEOTIDE SEQUENCE [LARGE SCALE GENOMIC DNA]</scope>
    <source>
        <strain evidence="7 8">CCH</strain>
    </source>
</reference>
<dbReference type="Pfam" id="PF00155">
    <property type="entry name" value="Aminotran_1_2"/>
    <property type="match status" value="1"/>
</dbReference>
<comment type="similarity">
    <text evidence="5">Belongs to the class-II pyridoxal-phosphate-dependent aminotransferase family. MalY/PatB cystathionine beta-lyase subfamily.</text>
</comment>
<dbReference type="PANTHER" id="PTHR43525">
    <property type="entry name" value="PROTEIN MALY"/>
    <property type="match status" value="1"/>
</dbReference>
<comment type="cofactor">
    <cofactor evidence="1">
        <name>pyridoxal 5'-phosphate</name>
        <dbReference type="ChEBI" id="CHEBI:597326"/>
    </cofactor>
</comment>
<evidence type="ECO:0000313" key="8">
    <source>
        <dbReference type="Proteomes" id="UP000323144"/>
    </source>
</evidence>
<dbReference type="PANTHER" id="PTHR43525:SF1">
    <property type="entry name" value="PROTEIN MALY"/>
    <property type="match status" value="1"/>
</dbReference>
<evidence type="ECO:0000256" key="2">
    <source>
        <dbReference type="ARBA" id="ARBA00012224"/>
    </source>
</evidence>
<evidence type="ECO:0000256" key="1">
    <source>
        <dbReference type="ARBA" id="ARBA00001933"/>
    </source>
</evidence>
<dbReference type="EMBL" id="CP043026">
    <property type="protein sequence ID" value="QEH61647.1"/>
    <property type="molecule type" value="Genomic_DNA"/>
</dbReference>
<dbReference type="InterPro" id="IPR004839">
    <property type="entry name" value="Aminotransferase_I/II_large"/>
</dbReference>
<dbReference type="CDD" id="cd00609">
    <property type="entry name" value="AAT_like"/>
    <property type="match status" value="1"/>
</dbReference>
<dbReference type="KEGG" id="schi:SCHIN_v1c04500"/>
<dbReference type="InterPro" id="IPR015424">
    <property type="entry name" value="PyrdxlP-dep_Trfase"/>
</dbReference>
<dbReference type="InterPro" id="IPR015421">
    <property type="entry name" value="PyrdxlP-dep_Trfase_major"/>
</dbReference>
<keyword evidence="4 7" id="KW-0456">Lyase</keyword>
<accession>A0A5B9Y5T9</accession>
<dbReference type="Gene3D" id="3.40.640.10">
    <property type="entry name" value="Type I PLP-dependent aspartate aminotransferase-like (Major domain)"/>
    <property type="match status" value="1"/>
</dbReference>